<evidence type="ECO:0000313" key="9">
    <source>
        <dbReference type="EMBL" id="SCC58349.1"/>
    </source>
</evidence>
<dbReference type="InterPro" id="IPR050250">
    <property type="entry name" value="Macrolide_Exporter_MacB"/>
</dbReference>
<feature type="domain" description="ABC3 transporter permease C-terminal" evidence="7">
    <location>
        <begin position="297"/>
        <end position="413"/>
    </location>
</feature>
<evidence type="ECO:0000256" key="2">
    <source>
        <dbReference type="ARBA" id="ARBA00022475"/>
    </source>
</evidence>
<dbReference type="Pfam" id="PF12704">
    <property type="entry name" value="MacB_PCD"/>
    <property type="match status" value="2"/>
</dbReference>
<keyword evidence="4 6" id="KW-1133">Transmembrane helix</keyword>
<name>A0A1C4FQT3_9BACT</name>
<dbReference type="GO" id="GO:0022857">
    <property type="term" value="F:transmembrane transporter activity"/>
    <property type="evidence" value="ECO:0007669"/>
    <property type="project" value="TreeGrafter"/>
</dbReference>
<keyword evidence="2" id="KW-1003">Cell membrane</keyword>
<dbReference type="GO" id="GO:0005886">
    <property type="term" value="C:plasma membrane"/>
    <property type="evidence" value="ECO:0007669"/>
    <property type="project" value="UniProtKB-SubCell"/>
</dbReference>
<dbReference type="OrthoDB" id="5933722at2"/>
<organism evidence="9 10">
    <name type="scientific">Chitinophaga costaii</name>
    <dbReference type="NCBI Taxonomy" id="1335309"/>
    <lineage>
        <taxon>Bacteria</taxon>
        <taxon>Pseudomonadati</taxon>
        <taxon>Bacteroidota</taxon>
        <taxon>Chitinophagia</taxon>
        <taxon>Chitinophagales</taxon>
        <taxon>Chitinophagaceae</taxon>
        <taxon>Chitinophaga</taxon>
    </lineage>
</organism>
<accession>A0A1C4FQT3</accession>
<feature type="transmembrane region" description="Helical" evidence="6">
    <location>
        <begin position="765"/>
        <end position="787"/>
    </location>
</feature>
<feature type="transmembrane region" description="Helical" evidence="6">
    <location>
        <begin position="291"/>
        <end position="319"/>
    </location>
</feature>
<protein>
    <submittedName>
        <fullName evidence="9">ABC-type antimicrobial peptide transport system, permease component</fullName>
    </submittedName>
</protein>
<feature type="transmembrane region" description="Helical" evidence="6">
    <location>
        <begin position="727"/>
        <end position="753"/>
    </location>
</feature>
<dbReference type="InterPro" id="IPR003838">
    <property type="entry name" value="ABC3_permease_C"/>
</dbReference>
<evidence type="ECO:0000256" key="3">
    <source>
        <dbReference type="ARBA" id="ARBA00022692"/>
    </source>
</evidence>
<feature type="transmembrane region" description="Helical" evidence="6">
    <location>
        <begin position="386"/>
        <end position="407"/>
    </location>
</feature>
<reference evidence="9 10" key="1">
    <citation type="submission" date="2016-08" db="EMBL/GenBank/DDBJ databases">
        <authorList>
            <person name="Seilhamer J.J."/>
        </authorList>
    </citation>
    <scope>NUCLEOTIDE SEQUENCE [LARGE SCALE GENOMIC DNA]</scope>
    <source>
        <strain evidence="9 10">A37T2</strain>
    </source>
</reference>
<evidence type="ECO:0000256" key="6">
    <source>
        <dbReference type="SAM" id="Phobius"/>
    </source>
</evidence>
<dbReference type="AlphaFoldDB" id="A0A1C4FQT3"/>
<feature type="transmembrane region" description="Helical" evidence="6">
    <location>
        <begin position="340"/>
        <end position="366"/>
    </location>
</feature>
<keyword evidence="5 6" id="KW-0472">Membrane</keyword>
<dbReference type="STRING" id="1335309.GA0116948_11657"/>
<dbReference type="InterPro" id="IPR025857">
    <property type="entry name" value="MacB_PCD"/>
</dbReference>
<feature type="domain" description="MacB-like periplasmic core" evidence="8">
    <location>
        <begin position="20"/>
        <end position="233"/>
    </location>
</feature>
<proteinExistence type="predicted"/>
<dbReference type="EMBL" id="FMAR01000016">
    <property type="protein sequence ID" value="SCC58349.1"/>
    <property type="molecule type" value="Genomic_DNA"/>
</dbReference>
<feature type="transmembrane region" description="Helical" evidence="6">
    <location>
        <begin position="428"/>
        <end position="453"/>
    </location>
</feature>
<sequence length="806" mass="88617">MFRTYLKIAWRNLWKSKVITGVNLLGMTVAFAAALLLGMTVFFENSYDAFHKNKSAIFQVYRSENTRQKVNEKANLPAALQPTMLAEMNNIKASTRFISTGGLVRYGDQQLSENIDLVDGDYFRMFTFPVVEGAHEPLQELNNMVLSQKIAKALFGRESPVGKTVQVNMGNGFEGYVVTAVVADPPANSSFDNALYLRFEKFVDYPVVKNLWGASVASQFVQLKDPSKTAAFLAGTQSIVQKYLKDFLVQDKKDGVKPSADGTYRRYGLIPLPEMHFNAISSMGAGVGHRYILLLMLITGFILFIAATNFVNITLARAFGRGREIGMRKVMGALRQQLVLQLWSEAFIQCSIALLLGLAVAALLLPAFNATFRANIHFSLLYTPRLLSSVLACFGIVTLLAGGYPAWRMARQNTLLVLKGKVAAGKNNGLRNILIVAQFVIAAALICCTLIAWQQVSYLRNQPLGYNKSEVISIPLETGSDPEKLIRLLRDRLSSQSQVRSISGADVNLGRGLDGGNSTSIMGFTYNDHSVQTHWMNVGYDYLSTLDLQLLAGRDFSRNHPTDVQEGLVINEAMARELGGVQTAIGVRLPLGVNDSLMTVIGVVKDFNYQSLKNNIDPLSITIRAPSYLNYIFVKVAPGHLPASMDLVKKAWIALEPGKPFQGSFLDENTERQYRQEGRLTSIFISSAVLAIVIACMGLFAIAVMAMSLRTREVGIRKVLGASVNSIVALLSGDFLKLVALAIVLAIPVSWWAMNQWLADYAYRIQIHIGVFVVAAFLGLGIAFLTISFNAVRTALANPVNSLRSE</sequence>
<evidence type="ECO:0000259" key="7">
    <source>
        <dbReference type="Pfam" id="PF02687"/>
    </source>
</evidence>
<dbReference type="Pfam" id="PF02687">
    <property type="entry name" value="FtsX"/>
    <property type="match status" value="2"/>
</dbReference>
<feature type="domain" description="ABC3 transporter permease C-terminal" evidence="7">
    <location>
        <begin position="687"/>
        <end position="788"/>
    </location>
</feature>
<evidence type="ECO:0000259" key="8">
    <source>
        <dbReference type="Pfam" id="PF12704"/>
    </source>
</evidence>
<dbReference type="PANTHER" id="PTHR30572">
    <property type="entry name" value="MEMBRANE COMPONENT OF TRANSPORTER-RELATED"/>
    <property type="match status" value="1"/>
</dbReference>
<dbReference type="Proteomes" id="UP000242818">
    <property type="component" value="Unassembled WGS sequence"/>
</dbReference>
<evidence type="ECO:0000256" key="4">
    <source>
        <dbReference type="ARBA" id="ARBA00022989"/>
    </source>
</evidence>
<dbReference type="PANTHER" id="PTHR30572:SF18">
    <property type="entry name" value="ABC-TYPE MACROLIDE FAMILY EXPORT SYSTEM PERMEASE COMPONENT 2"/>
    <property type="match status" value="1"/>
</dbReference>
<dbReference type="RefSeq" id="WP_089714784.1">
    <property type="nucleotide sequence ID" value="NZ_FMAR01000016.1"/>
</dbReference>
<evidence type="ECO:0000256" key="1">
    <source>
        <dbReference type="ARBA" id="ARBA00004651"/>
    </source>
</evidence>
<keyword evidence="10" id="KW-1185">Reference proteome</keyword>
<comment type="subcellular location">
    <subcellularLocation>
        <location evidence="1">Cell membrane</location>
        <topology evidence="1">Multi-pass membrane protein</topology>
    </subcellularLocation>
</comment>
<gene>
    <name evidence="9" type="ORF">GA0116948_11657</name>
</gene>
<feature type="domain" description="MacB-like periplasmic core" evidence="8">
    <location>
        <begin position="499"/>
        <end position="642"/>
    </location>
</feature>
<feature type="transmembrane region" description="Helical" evidence="6">
    <location>
        <begin position="21"/>
        <end position="43"/>
    </location>
</feature>
<evidence type="ECO:0000256" key="5">
    <source>
        <dbReference type="ARBA" id="ARBA00023136"/>
    </source>
</evidence>
<keyword evidence="3 6" id="KW-0812">Transmembrane</keyword>
<feature type="transmembrane region" description="Helical" evidence="6">
    <location>
        <begin position="683"/>
        <end position="706"/>
    </location>
</feature>
<evidence type="ECO:0000313" key="10">
    <source>
        <dbReference type="Proteomes" id="UP000242818"/>
    </source>
</evidence>